<keyword evidence="2" id="KW-1185">Reference proteome</keyword>
<name>A0ACC4CKV1_POPAL</name>
<reference evidence="1 2" key="1">
    <citation type="journal article" date="2024" name="Plant Biotechnol. J.">
        <title>Genome and CRISPR/Cas9 system of a widespread forest tree (Populus alba) in the world.</title>
        <authorList>
            <person name="Liu Y.J."/>
            <person name="Jiang P.F."/>
            <person name="Han X.M."/>
            <person name="Li X.Y."/>
            <person name="Wang H.M."/>
            <person name="Wang Y.J."/>
            <person name="Wang X.X."/>
            <person name="Zeng Q.Y."/>
        </authorList>
    </citation>
    <scope>NUCLEOTIDE SEQUENCE [LARGE SCALE GENOMIC DNA]</scope>
    <source>
        <strain evidence="2">cv. PAL-ZL1</strain>
    </source>
</reference>
<comment type="caution">
    <text evidence="1">The sequence shown here is derived from an EMBL/GenBank/DDBJ whole genome shotgun (WGS) entry which is preliminary data.</text>
</comment>
<evidence type="ECO:0000313" key="2">
    <source>
        <dbReference type="Proteomes" id="UP000309997"/>
    </source>
</evidence>
<protein>
    <submittedName>
        <fullName evidence="1">Uncharacterized protein</fullName>
    </submittedName>
</protein>
<accession>A0ACC4CKV1</accession>
<organism evidence="1 2">
    <name type="scientific">Populus alba</name>
    <name type="common">White poplar</name>
    <dbReference type="NCBI Taxonomy" id="43335"/>
    <lineage>
        <taxon>Eukaryota</taxon>
        <taxon>Viridiplantae</taxon>
        <taxon>Streptophyta</taxon>
        <taxon>Embryophyta</taxon>
        <taxon>Tracheophyta</taxon>
        <taxon>Spermatophyta</taxon>
        <taxon>Magnoliopsida</taxon>
        <taxon>eudicotyledons</taxon>
        <taxon>Gunneridae</taxon>
        <taxon>Pentapetalae</taxon>
        <taxon>rosids</taxon>
        <taxon>fabids</taxon>
        <taxon>Malpighiales</taxon>
        <taxon>Salicaceae</taxon>
        <taxon>Saliceae</taxon>
        <taxon>Populus</taxon>
    </lineage>
</organism>
<sequence>MEQVHLFTKKLKPTHISHALSFPTHVLEAFPFPEGAHMTNFEAVDATDNAWRKALLPKTGLSSSWREMTWSGVSFESMSSIMEEKTHKKRPYGSLRMPPIPGLPGFPKNQISA</sequence>
<evidence type="ECO:0000313" key="1">
    <source>
        <dbReference type="EMBL" id="KAL3598107.1"/>
    </source>
</evidence>
<dbReference type="Proteomes" id="UP000309997">
    <property type="component" value="Unassembled WGS sequence"/>
</dbReference>
<gene>
    <name evidence="1" type="ORF">D5086_006025</name>
</gene>
<proteinExistence type="predicted"/>
<dbReference type="EMBL" id="RCHU02000003">
    <property type="protein sequence ID" value="KAL3598107.1"/>
    <property type="molecule type" value="Genomic_DNA"/>
</dbReference>